<keyword evidence="2" id="KW-1185">Reference proteome</keyword>
<proteinExistence type="predicted"/>
<gene>
    <name evidence="1" type="ORF">IFM89_021390</name>
</gene>
<accession>A0A835I9Q5</accession>
<name>A0A835I9Q5_9MAGN</name>
<comment type="caution">
    <text evidence="1">The sequence shown here is derived from an EMBL/GenBank/DDBJ whole genome shotgun (WGS) entry which is preliminary data.</text>
</comment>
<reference evidence="1 2" key="1">
    <citation type="submission" date="2020-10" db="EMBL/GenBank/DDBJ databases">
        <title>The Coptis chinensis genome and diversification of protoberbering-type alkaloids.</title>
        <authorList>
            <person name="Wang B."/>
            <person name="Shu S."/>
            <person name="Song C."/>
            <person name="Liu Y."/>
        </authorList>
    </citation>
    <scope>NUCLEOTIDE SEQUENCE [LARGE SCALE GENOMIC DNA]</scope>
    <source>
        <strain evidence="1">HL-2020</strain>
        <tissue evidence="1">Leaf</tissue>
    </source>
</reference>
<evidence type="ECO:0000313" key="2">
    <source>
        <dbReference type="Proteomes" id="UP000631114"/>
    </source>
</evidence>
<sequence length="37" mass="4233">ERTQKVEEFVSHGYNLNILPLPGDVDVISRRPSVPRN</sequence>
<dbReference type="EMBL" id="JADFTS010000003">
    <property type="protein sequence ID" value="KAF9614960.1"/>
    <property type="molecule type" value="Genomic_DNA"/>
</dbReference>
<protein>
    <submittedName>
        <fullName evidence="1">Uncharacterized protein</fullName>
    </submittedName>
</protein>
<dbReference type="Proteomes" id="UP000631114">
    <property type="component" value="Unassembled WGS sequence"/>
</dbReference>
<feature type="non-terminal residue" evidence="1">
    <location>
        <position position="1"/>
    </location>
</feature>
<evidence type="ECO:0000313" key="1">
    <source>
        <dbReference type="EMBL" id="KAF9614960.1"/>
    </source>
</evidence>
<organism evidence="1 2">
    <name type="scientific">Coptis chinensis</name>
    <dbReference type="NCBI Taxonomy" id="261450"/>
    <lineage>
        <taxon>Eukaryota</taxon>
        <taxon>Viridiplantae</taxon>
        <taxon>Streptophyta</taxon>
        <taxon>Embryophyta</taxon>
        <taxon>Tracheophyta</taxon>
        <taxon>Spermatophyta</taxon>
        <taxon>Magnoliopsida</taxon>
        <taxon>Ranunculales</taxon>
        <taxon>Ranunculaceae</taxon>
        <taxon>Coptidoideae</taxon>
        <taxon>Coptis</taxon>
    </lineage>
</organism>
<dbReference type="AlphaFoldDB" id="A0A835I9Q5"/>